<dbReference type="GO" id="GO:0005737">
    <property type="term" value="C:cytoplasm"/>
    <property type="evidence" value="ECO:0007669"/>
    <property type="project" value="TreeGrafter"/>
</dbReference>
<dbReference type="PANTHER" id="PTHR42940:SF7">
    <property type="entry name" value="ALCOHOL DEHYDROGENASE-LIKE N-TERMINAL DOMAIN-CONTAINING PROTEIN"/>
    <property type="match status" value="1"/>
</dbReference>
<keyword evidence="5" id="KW-0560">Oxidoreductase</keyword>
<dbReference type="PANTHER" id="PTHR42940">
    <property type="entry name" value="ALCOHOL DEHYDROGENASE 1-RELATED"/>
    <property type="match status" value="1"/>
</dbReference>
<dbReference type="PROSITE" id="PS00059">
    <property type="entry name" value="ADH_ZINC"/>
    <property type="match status" value="1"/>
</dbReference>
<dbReference type="SUPFAM" id="SSF51735">
    <property type="entry name" value="NAD(P)-binding Rossmann-fold domains"/>
    <property type="match status" value="1"/>
</dbReference>
<dbReference type="GO" id="GO:0008106">
    <property type="term" value="F:alcohol dehydrogenase (NADP+) activity"/>
    <property type="evidence" value="ECO:0007669"/>
    <property type="project" value="UniProtKB-EC"/>
</dbReference>
<evidence type="ECO:0000256" key="3">
    <source>
        <dbReference type="ARBA" id="ARBA00022723"/>
    </source>
</evidence>
<gene>
    <name evidence="9" type="ORF">D9V34_14120</name>
</gene>
<dbReference type="Gene3D" id="3.40.50.720">
    <property type="entry name" value="NAD(P)-binding Rossmann-like Domain"/>
    <property type="match status" value="1"/>
</dbReference>
<dbReference type="OrthoDB" id="3567264at2"/>
<evidence type="ECO:0000256" key="7">
    <source>
        <dbReference type="RuleBase" id="RU361277"/>
    </source>
</evidence>
<evidence type="ECO:0000256" key="5">
    <source>
        <dbReference type="ARBA" id="ARBA00023002"/>
    </source>
</evidence>
<dbReference type="InterPro" id="IPR013149">
    <property type="entry name" value="ADH-like_C"/>
</dbReference>
<evidence type="ECO:0000256" key="2">
    <source>
        <dbReference type="ARBA" id="ARBA00008072"/>
    </source>
</evidence>
<accession>A0A3L7AL31</accession>
<comment type="caution">
    <text evidence="9">The sequence shown here is derived from an EMBL/GenBank/DDBJ whole genome shotgun (WGS) entry which is preliminary data.</text>
</comment>
<dbReference type="InterPro" id="IPR036291">
    <property type="entry name" value="NAD(P)-bd_dom_sf"/>
</dbReference>
<dbReference type="SMART" id="SM00829">
    <property type="entry name" value="PKS_ER"/>
    <property type="match status" value="1"/>
</dbReference>
<dbReference type="SUPFAM" id="SSF50129">
    <property type="entry name" value="GroES-like"/>
    <property type="match status" value="1"/>
</dbReference>
<reference evidence="9 10" key="1">
    <citation type="submission" date="2018-10" db="EMBL/GenBank/DDBJ databases">
        <authorList>
            <person name="Li J."/>
        </authorList>
    </citation>
    <scope>NUCLEOTIDE SEQUENCE [LARGE SCALE GENOMIC DNA]</scope>
    <source>
        <strain evidence="9 10">JCM 11654</strain>
    </source>
</reference>
<comment type="similarity">
    <text evidence="2 7">Belongs to the zinc-containing alcohol dehydrogenase family.</text>
</comment>
<dbReference type="InterPro" id="IPR020843">
    <property type="entry name" value="ER"/>
</dbReference>
<dbReference type="InterPro" id="IPR002328">
    <property type="entry name" value="ADH_Zn_CS"/>
</dbReference>
<evidence type="ECO:0000256" key="6">
    <source>
        <dbReference type="ARBA" id="ARBA00048262"/>
    </source>
</evidence>
<dbReference type="FunFam" id="3.40.50.720:FF:000022">
    <property type="entry name" value="Cinnamyl alcohol dehydrogenase"/>
    <property type="match status" value="1"/>
</dbReference>
<dbReference type="Pfam" id="PF08240">
    <property type="entry name" value="ADH_N"/>
    <property type="match status" value="1"/>
</dbReference>
<evidence type="ECO:0000259" key="8">
    <source>
        <dbReference type="SMART" id="SM00829"/>
    </source>
</evidence>
<dbReference type="InterPro" id="IPR013154">
    <property type="entry name" value="ADH-like_N"/>
</dbReference>
<protein>
    <submittedName>
        <fullName evidence="9">Alcohol dehydrogenase</fullName>
    </submittedName>
</protein>
<evidence type="ECO:0000256" key="1">
    <source>
        <dbReference type="ARBA" id="ARBA00001947"/>
    </source>
</evidence>
<dbReference type="GO" id="GO:0008270">
    <property type="term" value="F:zinc ion binding"/>
    <property type="evidence" value="ECO:0007669"/>
    <property type="project" value="InterPro"/>
</dbReference>
<evidence type="ECO:0000256" key="4">
    <source>
        <dbReference type="ARBA" id="ARBA00022833"/>
    </source>
</evidence>
<dbReference type="InterPro" id="IPR011032">
    <property type="entry name" value="GroES-like_sf"/>
</dbReference>
<keyword evidence="4 7" id="KW-0862">Zinc</keyword>
<dbReference type="Gene3D" id="3.90.180.10">
    <property type="entry name" value="Medium-chain alcohol dehydrogenases, catalytic domain"/>
    <property type="match status" value="1"/>
</dbReference>
<keyword evidence="3 7" id="KW-0479">Metal-binding</keyword>
<comment type="catalytic activity">
    <reaction evidence="6">
        <text>a primary alcohol + NADP(+) = an aldehyde + NADPH + H(+)</text>
        <dbReference type="Rhea" id="RHEA:15937"/>
        <dbReference type="ChEBI" id="CHEBI:15378"/>
        <dbReference type="ChEBI" id="CHEBI:15734"/>
        <dbReference type="ChEBI" id="CHEBI:17478"/>
        <dbReference type="ChEBI" id="CHEBI:57783"/>
        <dbReference type="ChEBI" id="CHEBI:58349"/>
        <dbReference type="EC" id="1.1.1.2"/>
    </reaction>
</comment>
<evidence type="ECO:0000313" key="9">
    <source>
        <dbReference type="EMBL" id="RLP80268.1"/>
    </source>
</evidence>
<organism evidence="9 10">
    <name type="scientific">Mycetocola lacteus</name>
    <dbReference type="NCBI Taxonomy" id="76637"/>
    <lineage>
        <taxon>Bacteria</taxon>
        <taxon>Bacillati</taxon>
        <taxon>Actinomycetota</taxon>
        <taxon>Actinomycetes</taxon>
        <taxon>Micrococcales</taxon>
        <taxon>Microbacteriaceae</taxon>
        <taxon>Mycetocola</taxon>
    </lineage>
</organism>
<keyword evidence="10" id="KW-1185">Reference proteome</keyword>
<dbReference type="EMBL" id="RCUY01000013">
    <property type="protein sequence ID" value="RLP80268.1"/>
    <property type="molecule type" value="Genomic_DNA"/>
</dbReference>
<evidence type="ECO:0000313" key="10">
    <source>
        <dbReference type="Proteomes" id="UP000269438"/>
    </source>
</evidence>
<sequence>MMMRVHTERGPLVAERVELSTPPRGWVRIRITASGVCNADLNTVKAHGASLPVTPGHEIAGVIDALGEGVKGWGLGENVAVGWFGGSCGHCDFCRSGDVVHCAERKIPGLSYPGGWAESVIVPADALARIPEGLDPFDAAPMGCAGVTTFNAVRVADVPAGGRVAVFGIGGLGHLAVQFAARMGYEVVAIARGTEREELARSLGAQHYIDSEDREPGAALQELGGVDLIISTAATTKPVSELIAGLRVGGKLMLLGVDDGVVEVPVAQVVMKSLTVTGHLTGSPRDIEETMQFALLNNVRPLIERMPIEQAERAVAELAAGTPRFRIVLDATASR</sequence>
<name>A0A3L7AL31_9MICO</name>
<dbReference type="Proteomes" id="UP000269438">
    <property type="component" value="Unassembled WGS sequence"/>
</dbReference>
<dbReference type="AlphaFoldDB" id="A0A3L7AL31"/>
<dbReference type="GO" id="GO:0004022">
    <property type="term" value="F:alcohol dehydrogenase (NAD+) activity"/>
    <property type="evidence" value="ECO:0007669"/>
    <property type="project" value="TreeGrafter"/>
</dbReference>
<feature type="domain" description="Enoyl reductase (ER)" evidence="8">
    <location>
        <begin position="10"/>
        <end position="329"/>
    </location>
</feature>
<dbReference type="Pfam" id="PF00107">
    <property type="entry name" value="ADH_zinc_N"/>
    <property type="match status" value="1"/>
</dbReference>
<comment type="cofactor">
    <cofactor evidence="1 7">
        <name>Zn(2+)</name>
        <dbReference type="ChEBI" id="CHEBI:29105"/>
    </cofactor>
</comment>
<proteinExistence type="inferred from homology"/>